<dbReference type="OrthoDB" id="9778880at2"/>
<name>A0A089YR49_STRGA</name>
<organism evidence="6 7">
    <name type="scientific">Streptomyces glaucescens</name>
    <dbReference type="NCBI Taxonomy" id="1907"/>
    <lineage>
        <taxon>Bacteria</taxon>
        <taxon>Bacillati</taxon>
        <taxon>Actinomycetota</taxon>
        <taxon>Actinomycetes</taxon>
        <taxon>Kitasatosporales</taxon>
        <taxon>Streptomycetaceae</taxon>
        <taxon>Streptomyces</taxon>
    </lineage>
</organism>
<evidence type="ECO:0000256" key="2">
    <source>
        <dbReference type="ARBA" id="ARBA00023239"/>
    </source>
</evidence>
<accession>A0A089YR49</accession>
<keyword evidence="7" id="KW-1185">Reference proteome</keyword>
<dbReference type="Proteomes" id="UP000029482">
    <property type="component" value="Chromosome"/>
</dbReference>
<dbReference type="PIRSF" id="PIRSF001365">
    <property type="entry name" value="DHDPS"/>
    <property type="match status" value="1"/>
</dbReference>
<dbReference type="PANTHER" id="PTHR12128">
    <property type="entry name" value="DIHYDRODIPICOLINATE SYNTHASE"/>
    <property type="match status" value="1"/>
</dbReference>
<proteinExistence type="inferred from homology"/>
<evidence type="ECO:0000256" key="4">
    <source>
        <dbReference type="PIRSR" id="PIRSR001365-1"/>
    </source>
</evidence>
<dbReference type="RefSeq" id="WP_043497344.1">
    <property type="nucleotide sequence ID" value="NZ_CP009438.1"/>
</dbReference>
<evidence type="ECO:0000256" key="3">
    <source>
        <dbReference type="PIRNR" id="PIRNR001365"/>
    </source>
</evidence>
<sequence length="312" mass="32892">MSNPPLRGIISYPVTPFDTATGEVDLAALSRLTDDLVGAGSHAVAPLGSTGESAYLREAEWEAVCATTLQTVAGRVPTLVGVSHWSTEGTIHRARVAARHGATAIMVLPQVYWKLTPAELEQHYTAVAAATDLPMMLYNNPGTSGVDLRPETVAALARKIPNLTMVKESSGDVARFRALRELSDGALSVYNGSNPVALEAFRSGAVGWCTAAPCLVPQRVLDLYAAATQGDDARAEAVLAELLPFLKFIVGHGLPRAIKAGLQLQGREAGHPRAPLLPLPDREREQLRTMLERLAGGPLVDGAAAGTAQPTA</sequence>
<feature type="active site" description="Proton donor/acceptor" evidence="4">
    <location>
        <position position="138"/>
    </location>
</feature>
<dbReference type="GO" id="GO:0005829">
    <property type="term" value="C:cytosol"/>
    <property type="evidence" value="ECO:0007669"/>
    <property type="project" value="TreeGrafter"/>
</dbReference>
<feature type="binding site" evidence="5">
    <location>
        <position position="50"/>
    </location>
    <ligand>
        <name>pyruvate</name>
        <dbReference type="ChEBI" id="CHEBI:15361"/>
    </ligand>
</feature>
<dbReference type="InterPro" id="IPR002220">
    <property type="entry name" value="DapA-like"/>
</dbReference>
<dbReference type="PRINTS" id="PR00146">
    <property type="entry name" value="DHPICSNTHASE"/>
</dbReference>
<evidence type="ECO:0000256" key="5">
    <source>
        <dbReference type="PIRSR" id="PIRSR001365-2"/>
    </source>
</evidence>
<protein>
    <submittedName>
        <fullName evidence="6">Dihydrodipicolinate synthetase</fullName>
    </submittedName>
</protein>
<dbReference type="HOGENOM" id="CLU_049343_5_0_11"/>
<dbReference type="SMART" id="SM01130">
    <property type="entry name" value="DHDPS"/>
    <property type="match status" value="1"/>
</dbReference>
<dbReference type="eggNOG" id="COG0329">
    <property type="taxonomic scope" value="Bacteria"/>
</dbReference>
<dbReference type="PANTHER" id="PTHR12128:SF66">
    <property type="entry name" value="4-HYDROXY-2-OXOGLUTARATE ALDOLASE, MITOCHONDRIAL"/>
    <property type="match status" value="1"/>
</dbReference>
<dbReference type="SUPFAM" id="SSF51569">
    <property type="entry name" value="Aldolase"/>
    <property type="match status" value="1"/>
</dbReference>
<dbReference type="AlphaFoldDB" id="A0A089YR49"/>
<dbReference type="Gene3D" id="3.20.20.70">
    <property type="entry name" value="Aldolase class I"/>
    <property type="match status" value="1"/>
</dbReference>
<dbReference type="STRING" id="1907.SGLAU_00560"/>
<dbReference type="CDD" id="cd00408">
    <property type="entry name" value="DHDPS-like"/>
    <property type="match status" value="1"/>
</dbReference>
<evidence type="ECO:0000313" key="7">
    <source>
        <dbReference type="Proteomes" id="UP000029482"/>
    </source>
</evidence>
<dbReference type="KEGG" id="sgu:SGLAU_00560"/>
<dbReference type="EMBL" id="CP009438">
    <property type="protein sequence ID" value="AIR96140.1"/>
    <property type="molecule type" value="Genomic_DNA"/>
</dbReference>
<gene>
    <name evidence="6" type="ORF">SGLAU_00560</name>
</gene>
<keyword evidence="2 3" id="KW-0456">Lyase</keyword>
<evidence type="ECO:0000256" key="1">
    <source>
        <dbReference type="ARBA" id="ARBA00007592"/>
    </source>
</evidence>
<dbReference type="InterPro" id="IPR013785">
    <property type="entry name" value="Aldolase_TIM"/>
</dbReference>
<reference evidence="7" key="1">
    <citation type="journal article" date="2015" name="J. Biotechnol.">
        <title>Complete genome sequence of the actinobacterium Streptomyces glaucescens GLA.O (DSM 40922) consisting of a linear chromosome and one linear plasmid.</title>
        <authorList>
            <person name="Ortseifen V."/>
            <person name="Winkler A."/>
            <person name="Albersmeier A."/>
            <person name="Wendler S."/>
            <person name="Puhler A."/>
            <person name="Kalinowski J."/>
            <person name="Ruckert C."/>
        </authorList>
    </citation>
    <scope>NUCLEOTIDE SEQUENCE [LARGE SCALE GENOMIC DNA]</scope>
    <source>
        <strain evidence="7">DSM 40922 / GLA O</strain>
    </source>
</reference>
<comment type="similarity">
    <text evidence="1 3">Belongs to the DapA family.</text>
</comment>
<feature type="active site" description="Schiff-base intermediate with substrate" evidence="4">
    <location>
        <position position="167"/>
    </location>
</feature>
<evidence type="ECO:0000313" key="6">
    <source>
        <dbReference type="EMBL" id="AIR96140.1"/>
    </source>
</evidence>
<dbReference type="GO" id="GO:0008840">
    <property type="term" value="F:4-hydroxy-tetrahydrodipicolinate synthase activity"/>
    <property type="evidence" value="ECO:0007669"/>
    <property type="project" value="TreeGrafter"/>
</dbReference>
<dbReference type="Pfam" id="PF00701">
    <property type="entry name" value="DHDPS"/>
    <property type="match status" value="1"/>
</dbReference>